<evidence type="ECO:0000256" key="1">
    <source>
        <dbReference type="SAM" id="MobiDB-lite"/>
    </source>
</evidence>
<proteinExistence type="predicted"/>
<reference evidence="2 3" key="1">
    <citation type="submission" date="2023-07" db="EMBL/GenBank/DDBJ databases">
        <title>Sequencing the genomes of 1000 actinobacteria strains.</title>
        <authorList>
            <person name="Klenk H.-P."/>
        </authorList>
    </citation>
    <scope>NUCLEOTIDE SEQUENCE [LARGE SCALE GENOMIC DNA]</scope>
    <source>
        <strain evidence="2 3">DSM 46740</strain>
    </source>
</reference>
<evidence type="ECO:0000313" key="3">
    <source>
        <dbReference type="Proteomes" id="UP001225356"/>
    </source>
</evidence>
<keyword evidence="3" id="KW-1185">Reference proteome</keyword>
<protein>
    <submittedName>
        <fullName evidence="2">Uncharacterized protein</fullName>
    </submittedName>
</protein>
<gene>
    <name evidence="2" type="ORF">J2853_002121</name>
</gene>
<dbReference type="Proteomes" id="UP001225356">
    <property type="component" value="Unassembled WGS sequence"/>
</dbReference>
<feature type="region of interest" description="Disordered" evidence="1">
    <location>
        <begin position="19"/>
        <end position="39"/>
    </location>
</feature>
<accession>A0ABT9Q827</accession>
<dbReference type="EMBL" id="JAUSQU010000001">
    <property type="protein sequence ID" value="MDP9842910.1"/>
    <property type="molecule type" value="Genomic_DNA"/>
</dbReference>
<name>A0ABT9Q827_9ACTN</name>
<organism evidence="2 3">
    <name type="scientific">Streptosporangium lutulentum</name>
    <dbReference type="NCBI Taxonomy" id="1461250"/>
    <lineage>
        <taxon>Bacteria</taxon>
        <taxon>Bacillati</taxon>
        <taxon>Actinomycetota</taxon>
        <taxon>Actinomycetes</taxon>
        <taxon>Streptosporangiales</taxon>
        <taxon>Streptosporangiaceae</taxon>
        <taxon>Streptosporangium</taxon>
    </lineage>
</organism>
<comment type="caution">
    <text evidence="2">The sequence shown here is derived from an EMBL/GenBank/DDBJ whole genome shotgun (WGS) entry which is preliminary data.</text>
</comment>
<evidence type="ECO:0000313" key="2">
    <source>
        <dbReference type="EMBL" id="MDP9842910.1"/>
    </source>
</evidence>
<sequence>MFSRWFPLAYDRLRAEARRRDIRGRPSTNKAKLKRELGR</sequence>